<accession>A0A4Z0QWA1</accession>
<dbReference type="PANTHER" id="PTHR34047">
    <property type="entry name" value="NUCLEAR INTRON MATURASE 1, MITOCHONDRIAL-RELATED"/>
    <property type="match status" value="1"/>
</dbReference>
<sequence length="604" mass="70436">MQKAEKVLDIIGDRGKRKVPLYRIYRLLYNKELYLIAYKNIYANNGAMTKGVTDETVDGMSIAKIDRIIDQLKKETYRFSPVRRMYIKKKGSKKQRPLGLPSWSDKLLQEVIRLILNIYFDPQFSNASHGFRSNRGCHTALDSIRAKNGWKSVKWFVEGDIRDCFGSIDHGVLLGILTEKVKDNRFMRLMKHFLECGYMEEWKYNVTLSGCPQGSILSPLLSNLYMDKFDQFMEKHILPVYNCGGRRAENKTYKALNNQMKRHMRHQDWKIVKELNKQRQSMPSKDAFDPAFRRLYYIRYADDWLLGVSGPMQDAIKIKEQIRTFLVSELKLTLSEEKTLITHAKTEKARFLGYDIHVLHQDTKHDKRGQRSINGVIGFRVPDEKMKDKAREYKQKGKPIHRKERTINSDFDIIAQYQSEFRGFAQYYLLAYNAHQLHGLKRTMELSLARTLANKFKTTVNKIFKSYKTTRETEGQSYKVLQTEVKREGKKPLVAYFGGFKLGYKKDAVIVDALPTGKVFSIKSQLIDRLMNDTCELCGSSENIEMHHVNKLKDLESNGRKEKPEWMKRMMAMRRKTLAVCLECHTNIHSGKYDGKRFVSANVG</sequence>
<dbReference type="GO" id="GO:0006397">
    <property type="term" value="P:mRNA processing"/>
    <property type="evidence" value="ECO:0007669"/>
    <property type="project" value="InterPro"/>
</dbReference>
<dbReference type="AlphaFoldDB" id="A0A4Z0QWA1"/>
<keyword evidence="3" id="KW-1185">Reference proteome</keyword>
<evidence type="ECO:0000313" key="3">
    <source>
        <dbReference type="Proteomes" id="UP000298460"/>
    </source>
</evidence>
<dbReference type="InterPro" id="IPR049030">
    <property type="entry name" value="AI2M-like_HNH"/>
</dbReference>
<evidence type="ECO:0000259" key="1">
    <source>
        <dbReference type="PROSITE" id="PS50878"/>
    </source>
</evidence>
<proteinExistence type="predicted"/>
<dbReference type="InterPro" id="IPR000477">
    <property type="entry name" value="RT_dom"/>
</dbReference>
<dbReference type="Pfam" id="PF21368">
    <property type="entry name" value="AI2M-like_HNH"/>
    <property type="match status" value="1"/>
</dbReference>
<dbReference type="Pfam" id="PF00078">
    <property type="entry name" value="RVT_1"/>
    <property type="match status" value="1"/>
</dbReference>
<comment type="caution">
    <text evidence="2">The sequence shown here is derived from an EMBL/GenBank/DDBJ whole genome shotgun (WGS) entry which is preliminary data.</text>
</comment>
<evidence type="ECO:0000313" key="2">
    <source>
        <dbReference type="EMBL" id="TGE34794.1"/>
    </source>
</evidence>
<dbReference type="OrthoDB" id="9793236at2"/>
<dbReference type="PROSITE" id="PS50878">
    <property type="entry name" value="RT_POL"/>
    <property type="match status" value="1"/>
</dbReference>
<dbReference type="PANTHER" id="PTHR34047:SF8">
    <property type="entry name" value="PROTEIN YKFC"/>
    <property type="match status" value="1"/>
</dbReference>
<dbReference type="SUPFAM" id="SSF56672">
    <property type="entry name" value="DNA/RNA polymerases"/>
    <property type="match status" value="1"/>
</dbReference>
<reference evidence="2 3" key="1">
    <citation type="submission" date="2019-03" db="EMBL/GenBank/DDBJ databases">
        <title>Draft Genome Sequence of Desulfosporosinus fructosivorans Strain 63.6F, Isolated from Marine Sediment in the Baltic Sea.</title>
        <authorList>
            <person name="Hausmann B."/>
            <person name="Vandieken V."/>
            <person name="Pjevac P."/>
            <person name="Schreck K."/>
            <person name="Herbold C.W."/>
            <person name="Loy A."/>
        </authorList>
    </citation>
    <scope>NUCLEOTIDE SEQUENCE [LARGE SCALE GENOMIC DNA]</scope>
    <source>
        <strain evidence="2 3">63.6F</strain>
    </source>
</reference>
<dbReference type="InterPro" id="IPR043502">
    <property type="entry name" value="DNA/RNA_pol_sf"/>
</dbReference>
<dbReference type="EMBL" id="SPQQ01000029">
    <property type="protein sequence ID" value="TGE34794.1"/>
    <property type="molecule type" value="Genomic_DNA"/>
</dbReference>
<organism evidence="2 3">
    <name type="scientific">Desulfosporosinus fructosivorans</name>
    <dbReference type="NCBI Taxonomy" id="2018669"/>
    <lineage>
        <taxon>Bacteria</taxon>
        <taxon>Bacillati</taxon>
        <taxon>Bacillota</taxon>
        <taxon>Clostridia</taxon>
        <taxon>Eubacteriales</taxon>
        <taxon>Desulfitobacteriaceae</taxon>
        <taxon>Desulfosporosinus</taxon>
    </lineage>
</organism>
<dbReference type="Proteomes" id="UP000298460">
    <property type="component" value="Unassembled WGS sequence"/>
</dbReference>
<dbReference type="InterPro" id="IPR024937">
    <property type="entry name" value="Domain_X"/>
</dbReference>
<feature type="domain" description="Reverse transcriptase" evidence="1">
    <location>
        <begin position="68"/>
        <end position="356"/>
    </location>
</feature>
<gene>
    <name evidence="2" type="ORF">E4K67_28765</name>
</gene>
<dbReference type="Pfam" id="PF01348">
    <property type="entry name" value="Intron_maturas2"/>
    <property type="match status" value="1"/>
</dbReference>
<dbReference type="CDD" id="cd01651">
    <property type="entry name" value="RT_G2_intron"/>
    <property type="match status" value="1"/>
</dbReference>
<protein>
    <submittedName>
        <fullName evidence="2">Maturase</fullName>
    </submittedName>
</protein>
<dbReference type="InterPro" id="IPR051083">
    <property type="entry name" value="GrpII_Intron_Splice-Mob/Def"/>
</dbReference>
<name>A0A4Z0QWA1_9FIRM</name>